<accession>A0A814GHN6</accession>
<organism evidence="2 4">
    <name type="scientific">Rotaria sordida</name>
    <dbReference type="NCBI Taxonomy" id="392033"/>
    <lineage>
        <taxon>Eukaryota</taxon>
        <taxon>Metazoa</taxon>
        <taxon>Spiralia</taxon>
        <taxon>Gnathifera</taxon>
        <taxon>Rotifera</taxon>
        <taxon>Eurotatoria</taxon>
        <taxon>Bdelloidea</taxon>
        <taxon>Philodinida</taxon>
        <taxon>Philodinidae</taxon>
        <taxon>Rotaria</taxon>
    </lineage>
</organism>
<dbReference type="GO" id="GO:0015074">
    <property type="term" value="P:DNA integration"/>
    <property type="evidence" value="ECO:0007669"/>
    <property type="project" value="InterPro"/>
</dbReference>
<dbReference type="SUPFAM" id="SSF46689">
    <property type="entry name" value="Homeodomain-like"/>
    <property type="match status" value="1"/>
</dbReference>
<sequence>MTSSSDLKNHHISILHYWNKDIRSAPAIHRETNIPLRTIYYNINKLKQTNSLKHRDGNSRQHVLNGIEKKAIGQYIRRNNEITIKEIKEKLSTTYHSSVSISTIRRHLHEHGYKNVLPKSTHMLTSDDKKRRVP</sequence>
<dbReference type="AlphaFoldDB" id="A0A814GHN6"/>
<protein>
    <recommendedName>
        <fullName evidence="1">Transposase Tc1-like domain-containing protein</fullName>
    </recommendedName>
</protein>
<evidence type="ECO:0000313" key="3">
    <source>
        <dbReference type="EMBL" id="CAF3673831.1"/>
    </source>
</evidence>
<evidence type="ECO:0000313" key="2">
    <source>
        <dbReference type="EMBL" id="CAF0996481.1"/>
    </source>
</evidence>
<dbReference type="EMBL" id="CAJNOU010000435">
    <property type="protein sequence ID" value="CAF0996481.1"/>
    <property type="molecule type" value="Genomic_DNA"/>
</dbReference>
<dbReference type="EMBL" id="CAJOBE010000682">
    <property type="protein sequence ID" value="CAF3673831.1"/>
    <property type="molecule type" value="Genomic_DNA"/>
</dbReference>
<dbReference type="InterPro" id="IPR009057">
    <property type="entry name" value="Homeodomain-like_sf"/>
</dbReference>
<feature type="domain" description="Transposase Tc1-like" evidence="1">
    <location>
        <begin position="70"/>
        <end position="133"/>
    </location>
</feature>
<evidence type="ECO:0000259" key="1">
    <source>
        <dbReference type="Pfam" id="PF01498"/>
    </source>
</evidence>
<dbReference type="InterPro" id="IPR002492">
    <property type="entry name" value="Transposase_Tc1-like"/>
</dbReference>
<gene>
    <name evidence="3" type="ORF">FNK824_LOCUS7376</name>
    <name evidence="2" type="ORF">SEV965_LOCUS10555</name>
</gene>
<dbReference type="GO" id="GO:0006313">
    <property type="term" value="P:DNA transposition"/>
    <property type="evidence" value="ECO:0007669"/>
    <property type="project" value="InterPro"/>
</dbReference>
<name>A0A814GHN6_9BILA</name>
<dbReference type="GO" id="GO:0003677">
    <property type="term" value="F:DNA binding"/>
    <property type="evidence" value="ECO:0007669"/>
    <property type="project" value="InterPro"/>
</dbReference>
<dbReference type="Proteomes" id="UP000663889">
    <property type="component" value="Unassembled WGS sequence"/>
</dbReference>
<evidence type="ECO:0000313" key="4">
    <source>
        <dbReference type="Proteomes" id="UP000663889"/>
    </source>
</evidence>
<dbReference type="Pfam" id="PF01498">
    <property type="entry name" value="HTH_Tnp_Tc3_2"/>
    <property type="match status" value="1"/>
</dbReference>
<reference evidence="2" key="1">
    <citation type="submission" date="2021-02" db="EMBL/GenBank/DDBJ databases">
        <authorList>
            <person name="Nowell W R."/>
        </authorList>
    </citation>
    <scope>NUCLEOTIDE SEQUENCE</scope>
</reference>
<comment type="caution">
    <text evidence="2">The sequence shown here is derived from an EMBL/GenBank/DDBJ whole genome shotgun (WGS) entry which is preliminary data.</text>
</comment>
<proteinExistence type="predicted"/>
<dbReference type="Proteomes" id="UP000663874">
    <property type="component" value="Unassembled WGS sequence"/>
</dbReference>